<protein>
    <submittedName>
        <fullName evidence="2">Uncharacterized protein</fullName>
    </submittedName>
</protein>
<keyword evidence="1" id="KW-1133">Transmembrane helix</keyword>
<dbReference type="HOGENOM" id="CLU_079806_0_0_2"/>
<dbReference type="Proteomes" id="UP000000758">
    <property type="component" value="Chromosome"/>
</dbReference>
<dbReference type="KEGG" id="csy:CENSYa_0746"/>
<dbReference type="EnsemblBacteria" id="ABK77379">
    <property type="protein sequence ID" value="ABK77379"/>
    <property type="gene ID" value="CENSYa_0746"/>
</dbReference>
<sequence>MDQEVICMKEYKAAGSGREGYRGGPGSGDMTRIGRLGRMIRLGRIAGIIRGLKSGITRRRAGQKLPSARDDGEGKKRFLSKPTVVMAVISAMAGLGASIGALVAGKFDQALALAALFIAPAVVLLLMLWRTRKEVHSLDKTLNGITSLIKSESELTRSAIKSESELTRKVLGGIAETLKRMDKTLERMDGKLDRIPGLSEPDRPDP</sequence>
<evidence type="ECO:0000256" key="1">
    <source>
        <dbReference type="SAM" id="Phobius"/>
    </source>
</evidence>
<evidence type="ECO:0000313" key="2">
    <source>
        <dbReference type="EMBL" id="ABK77379.1"/>
    </source>
</evidence>
<feature type="transmembrane region" description="Helical" evidence="1">
    <location>
        <begin position="84"/>
        <end position="104"/>
    </location>
</feature>
<keyword evidence="1" id="KW-0472">Membrane</keyword>
<dbReference type="EMBL" id="DP000238">
    <property type="protein sequence ID" value="ABK77379.1"/>
    <property type="molecule type" value="Genomic_DNA"/>
</dbReference>
<dbReference type="STRING" id="414004.CENSYa_0746"/>
<keyword evidence="1" id="KW-0812">Transmembrane</keyword>
<keyword evidence="3" id="KW-1185">Reference proteome</keyword>
<organism evidence="2 3">
    <name type="scientific">Cenarchaeum symbiosum (strain A)</name>
    <dbReference type="NCBI Taxonomy" id="414004"/>
    <lineage>
        <taxon>Archaea</taxon>
        <taxon>Nitrososphaerota</taxon>
        <taxon>Candidatus Cenarchaeales</taxon>
        <taxon>Candidatus Cenarchaeaceae</taxon>
        <taxon>Candidatus Cenarchaeum</taxon>
    </lineage>
</organism>
<proteinExistence type="predicted"/>
<gene>
    <name evidence="2" type="ordered locus">CENSYa_0746</name>
</gene>
<feature type="transmembrane region" description="Helical" evidence="1">
    <location>
        <begin position="110"/>
        <end position="129"/>
    </location>
</feature>
<evidence type="ECO:0000313" key="3">
    <source>
        <dbReference type="Proteomes" id="UP000000758"/>
    </source>
</evidence>
<accession>A0RVL2</accession>
<name>A0RVL2_CENSY</name>
<reference evidence="2 3" key="1">
    <citation type="journal article" date="2006" name="Proc. Natl. Acad. Sci. U.S.A.">
        <title>Genomic analysis of the uncultivated marine crenarchaeote Cenarchaeum symbiosum.</title>
        <authorList>
            <person name="Hallam S.J."/>
            <person name="Konstantinidis K.T."/>
            <person name="Putnam N."/>
            <person name="Schleper C."/>
            <person name="Watanabe Y."/>
            <person name="Sugahara J."/>
            <person name="Preston C."/>
            <person name="de la Torre J."/>
            <person name="Richardson P.M."/>
            <person name="DeLong E.F."/>
        </authorList>
    </citation>
    <scope>NUCLEOTIDE SEQUENCE [LARGE SCALE GENOMIC DNA]</scope>
    <source>
        <strain evidence="3">A</strain>
    </source>
</reference>
<dbReference type="AlphaFoldDB" id="A0RVL2"/>